<reference evidence="2" key="1">
    <citation type="journal article" date="2019" name="bioRxiv">
        <title>The Genome of the Zebra Mussel, Dreissena polymorpha: A Resource for Invasive Species Research.</title>
        <authorList>
            <person name="McCartney M.A."/>
            <person name="Auch B."/>
            <person name="Kono T."/>
            <person name="Mallez S."/>
            <person name="Zhang Y."/>
            <person name="Obille A."/>
            <person name="Becker A."/>
            <person name="Abrahante J.E."/>
            <person name="Garbe J."/>
            <person name="Badalamenti J.P."/>
            <person name="Herman A."/>
            <person name="Mangelson H."/>
            <person name="Liachko I."/>
            <person name="Sullivan S."/>
            <person name="Sone E.D."/>
            <person name="Koren S."/>
            <person name="Silverstein K.A.T."/>
            <person name="Beckman K.B."/>
            <person name="Gohl D.M."/>
        </authorList>
    </citation>
    <scope>NUCLEOTIDE SEQUENCE</scope>
    <source>
        <strain evidence="2">Duluth1</strain>
        <tissue evidence="2">Whole animal</tissue>
    </source>
</reference>
<feature type="chain" id="PRO_5038866881" evidence="1">
    <location>
        <begin position="41"/>
        <end position="135"/>
    </location>
</feature>
<evidence type="ECO:0000313" key="3">
    <source>
        <dbReference type="Proteomes" id="UP000828390"/>
    </source>
</evidence>
<name>A0A9D4N7J5_DREPO</name>
<feature type="signal peptide" evidence="1">
    <location>
        <begin position="1"/>
        <end position="40"/>
    </location>
</feature>
<evidence type="ECO:0000256" key="1">
    <source>
        <dbReference type="SAM" id="SignalP"/>
    </source>
</evidence>
<sequence length="135" mass="15289">MRIGLFYSLTMKSKGLQQMNMFELLCWLAIFLLLGGDVHQNPGPDDSFDMFSSSTGTSFSSSISDAFAHNLKIVHYNVQSFLAKKDILYADLNNFDIIVLLKLSSAQQLTLPTYFSLPIIRRLDAIDVTIHMEEF</sequence>
<reference evidence="2" key="2">
    <citation type="submission" date="2020-11" db="EMBL/GenBank/DDBJ databases">
        <authorList>
            <person name="McCartney M.A."/>
            <person name="Auch B."/>
            <person name="Kono T."/>
            <person name="Mallez S."/>
            <person name="Becker A."/>
            <person name="Gohl D.M."/>
            <person name="Silverstein K.A.T."/>
            <person name="Koren S."/>
            <person name="Bechman K.B."/>
            <person name="Herman A."/>
            <person name="Abrahante J.E."/>
            <person name="Garbe J."/>
        </authorList>
    </citation>
    <scope>NUCLEOTIDE SEQUENCE</scope>
    <source>
        <strain evidence="2">Duluth1</strain>
        <tissue evidence="2">Whole animal</tissue>
    </source>
</reference>
<protein>
    <submittedName>
        <fullName evidence="2">Uncharacterized protein</fullName>
    </submittedName>
</protein>
<accession>A0A9D4N7J5</accession>
<keyword evidence="3" id="KW-1185">Reference proteome</keyword>
<dbReference type="EMBL" id="JAIWYP010000001">
    <property type="protein sequence ID" value="KAH3889256.1"/>
    <property type="molecule type" value="Genomic_DNA"/>
</dbReference>
<organism evidence="2 3">
    <name type="scientific">Dreissena polymorpha</name>
    <name type="common">Zebra mussel</name>
    <name type="synonym">Mytilus polymorpha</name>
    <dbReference type="NCBI Taxonomy" id="45954"/>
    <lineage>
        <taxon>Eukaryota</taxon>
        <taxon>Metazoa</taxon>
        <taxon>Spiralia</taxon>
        <taxon>Lophotrochozoa</taxon>
        <taxon>Mollusca</taxon>
        <taxon>Bivalvia</taxon>
        <taxon>Autobranchia</taxon>
        <taxon>Heteroconchia</taxon>
        <taxon>Euheterodonta</taxon>
        <taxon>Imparidentia</taxon>
        <taxon>Neoheterodontei</taxon>
        <taxon>Myida</taxon>
        <taxon>Dreissenoidea</taxon>
        <taxon>Dreissenidae</taxon>
        <taxon>Dreissena</taxon>
    </lineage>
</organism>
<comment type="caution">
    <text evidence="2">The sequence shown here is derived from an EMBL/GenBank/DDBJ whole genome shotgun (WGS) entry which is preliminary data.</text>
</comment>
<dbReference type="Proteomes" id="UP000828390">
    <property type="component" value="Unassembled WGS sequence"/>
</dbReference>
<gene>
    <name evidence="2" type="ORF">DPMN_013308</name>
</gene>
<evidence type="ECO:0000313" key="2">
    <source>
        <dbReference type="EMBL" id="KAH3889256.1"/>
    </source>
</evidence>
<dbReference type="AlphaFoldDB" id="A0A9D4N7J5"/>
<keyword evidence="1" id="KW-0732">Signal</keyword>
<proteinExistence type="predicted"/>